<dbReference type="AlphaFoldDB" id="A0A6J4JFG3"/>
<proteinExistence type="predicted"/>
<reference evidence="4" key="1">
    <citation type="submission" date="2020-02" db="EMBL/GenBank/DDBJ databases">
        <authorList>
            <person name="Meier V. D."/>
        </authorList>
    </citation>
    <scope>NUCLEOTIDE SEQUENCE</scope>
    <source>
        <strain evidence="4">AVDCRST_MAG83</strain>
    </source>
</reference>
<dbReference type="EMBL" id="CADCTE010000199">
    <property type="protein sequence ID" value="CAA9277768.1"/>
    <property type="molecule type" value="Genomic_DNA"/>
</dbReference>
<protein>
    <submittedName>
        <fullName evidence="4">Transcriptional regulator, AcrR family</fullName>
    </submittedName>
</protein>
<dbReference type="InterPro" id="IPR036271">
    <property type="entry name" value="Tet_transcr_reg_TetR-rel_C_sf"/>
</dbReference>
<organism evidence="4">
    <name type="scientific">uncultured Arthrobacter sp</name>
    <dbReference type="NCBI Taxonomy" id="114050"/>
    <lineage>
        <taxon>Bacteria</taxon>
        <taxon>Bacillati</taxon>
        <taxon>Actinomycetota</taxon>
        <taxon>Actinomycetes</taxon>
        <taxon>Micrococcales</taxon>
        <taxon>Micrococcaceae</taxon>
        <taxon>Arthrobacter</taxon>
        <taxon>environmental samples</taxon>
    </lineage>
</organism>
<name>A0A6J4JFG3_9MICC</name>
<dbReference type="PANTHER" id="PTHR30055:SF146">
    <property type="entry name" value="HTH-TYPE TRANSCRIPTIONAL DUAL REGULATOR CECR"/>
    <property type="match status" value="1"/>
</dbReference>
<dbReference type="SUPFAM" id="SSF48498">
    <property type="entry name" value="Tetracyclin repressor-like, C-terminal domain"/>
    <property type="match status" value="1"/>
</dbReference>
<dbReference type="Gene3D" id="1.10.357.10">
    <property type="entry name" value="Tetracycline Repressor, domain 2"/>
    <property type="match status" value="1"/>
</dbReference>
<evidence type="ECO:0000256" key="2">
    <source>
        <dbReference type="PROSITE-ProRule" id="PRU00335"/>
    </source>
</evidence>
<dbReference type="PRINTS" id="PR00455">
    <property type="entry name" value="HTHTETR"/>
</dbReference>
<evidence type="ECO:0000313" key="4">
    <source>
        <dbReference type="EMBL" id="CAA9277768.1"/>
    </source>
</evidence>
<dbReference type="Pfam" id="PF00440">
    <property type="entry name" value="TetR_N"/>
    <property type="match status" value="1"/>
</dbReference>
<sequence length="229" mass="25012">MLNMRSADAYLRADRPEDRTARARLRDAAVRLFGRDGFRVGLRAIARETGVSPALVLHHFGSKDGLREACDGYVLEQIRSYKSQATGGPAAVEGLMGLATVEESAHLLAYAIRCLQEGGSAAGSFLDHFAEEVEGWLAEGVAAGTIRPSRDEKARARCLALQGFGSVLLDLSVHPPQDPHDFSSILRGYLERHASPTLELFSQGLTTDRSMLDSYLMYVPDPPQEESPR</sequence>
<dbReference type="GO" id="GO:0003700">
    <property type="term" value="F:DNA-binding transcription factor activity"/>
    <property type="evidence" value="ECO:0007669"/>
    <property type="project" value="TreeGrafter"/>
</dbReference>
<dbReference type="PROSITE" id="PS50977">
    <property type="entry name" value="HTH_TETR_2"/>
    <property type="match status" value="1"/>
</dbReference>
<dbReference type="InterPro" id="IPR050109">
    <property type="entry name" value="HTH-type_TetR-like_transc_reg"/>
</dbReference>
<feature type="DNA-binding region" description="H-T-H motif" evidence="2">
    <location>
        <begin position="41"/>
        <end position="60"/>
    </location>
</feature>
<keyword evidence="1 2" id="KW-0238">DNA-binding</keyword>
<dbReference type="GO" id="GO:0000976">
    <property type="term" value="F:transcription cis-regulatory region binding"/>
    <property type="evidence" value="ECO:0007669"/>
    <property type="project" value="TreeGrafter"/>
</dbReference>
<dbReference type="InterPro" id="IPR009057">
    <property type="entry name" value="Homeodomain-like_sf"/>
</dbReference>
<dbReference type="InterPro" id="IPR001647">
    <property type="entry name" value="HTH_TetR"/>
</dbReference>
<evidence type="ECO:0000256" key="1">
    <source>
        <dbReference type="ARBA" id="ARBA00023125"/>
    </source>
</evidence>
<feature type="domain" description="HTH tetR-type" evidence="3">
    <location>
        <begin position="19"/>
        <end position="78"/>
    </location>
</feature>
<dbReference type="Pfam" id="PF17933">
    <property type="entry name" value="TetR_C_25"/>
    <property type="match status" value="1"/>
</dbReference>
<dbReference type="InterPro" id="IPR041484">
    <property type="entry name" value="TetR_C_25"/>
</dbReference>
<dbReference type="SUPFAM" id="SSF46689">
    <property type="entry name" value="Homeodomain-like"/>
    <property type="match status" value="1"/>
</dbReference>
<accession>A0A6J4JFG3</accession>
<dbReference type="PANTHER" id="PTHR30055">
    <property type="entry name" value="HTH-TYPE TRANSCRIPTIONAL REGULATOR RUTR"/>
    <property type="match status" value="1"/>
</dbReference>
<gene>
    <name evidence="4" type="ORF">AVDCRST_MAG83-3658</name>
</gene>
<evidence type="ECO:0000259" key="3">
    <source>
        <dbReference type="PROSITE" id="PS50977"/>
    </source>
</evidence>